<dbReference type="Pfam" id="PF02609">
    <property type="entry name" value="Exonuc_VII_S"/>
    <property type="match status" value="1"/>
</dbReference>
<comment type="catalytic activity">
    <reaction evidence="6">
        <text>Exonucleolytic cleavage in either 5'- to 3'- or 3'- to 5'-direction to yield nucleoside 5'-phosphates.</text>
        <dbReference type="EC" id="3.1.11.6"/>
    </reaction>
</comment>
<gene>
    <name evidence="6 9" type="primary">xseB</name>
    <name evidence="9" type="ORF">SPIRO4BDMA_70152</name>
</gene>
<reference evidence="9" key="1">
    <citation type="submission" date="2017-02" db="EMBL/GenBank/DDBJ databases">
        <authorList>
            <person name="Regsiter A."/>
            <person name="William W."/>
        </authorList>
    </citation>
    <scope>NUCLEOTIDE SEQUENCE</scope>
    <source>
        <strain evidence="9">BdmA 4</strain>
    </source>
</reference>
<dbReference type="EC" id="3.1.11.6" evidence="6"/>
<evidence type="ECO:0000256" key="8">
    <source>
        <dbReference type="SAM" id="MobiDB-lite"/>
    </source>
</evidence>
<evidence type="ECO:0000256" key="6">
    <source>
        <dbReference type="HAMAP-Rule" id="MF_00337"/>
    </source>
</evidence>
<feature type="region of interest" description="Disordered" evidence="8">
    <location>
        <begin position="61"/>
        <end position="92"/>
    </location>
</feature>
<keyword evidence="4 6" id="KW-0378">Hydrolase</keyword>
<evidence type="ECO:0000256" key="7">
    <source>
        <dbReference type="SAM" id="Coils"/>
    </source>
</evidence>
<dbReference type="Gene3D" id="1.10.287.1040">
    <property type="entry name" value="Exonuclease VII, small subunit"/>
    <property type="match status" value="1"/>
</dbReference>
<organism evidence="9">
    <name type="scientific">uncultured spirochete</name>
    <dbReference type="NCBI Taxonomy" id="156406"/>
    <lineage>
        <taxon>Bacteria</taxon>
        <taxon>Pseudomonadati</taxon>
        <taxon>Spirochaetota</taxon>
        <taxon>Spirochaetia</taxon>
        <taxon>Spirochaetales</taxon>
        <taxon>environmental samples</taxon>
    </lineage>
</organism>
<dbReference type="GO" id="GO:0009318">
    <property type="term" value="C:exodeoxyribonuclease VII complex"/>
    <property type="evidence" value="ECO:0007669"/>
    <property type="project" value="UniProtKB-UniRule"/>
</dbReference>
<dbReference type="NCBIfam" id="TIGR01280">
    <property type="entry name" value="xseB"/>
    <property type="match status" value="1"/>
</dbReference>
<proteinExistence type="inferred from homology"/>
<dbReference type="SUPFAM" id="SSF116842">
    <property type="entry name" value="XseB-like"/>
    <property type="match status" value="1"/>
</dbReference>
<dbReference type="HAMAP" id="MF_00337">
    <property type="entry name" value="Exonuc_7_S"/>
    <property type="match status" value="1"/>
</dbReference>
<evidence type="ECO:0000256" key="2">
    <source>
        <dbReference type="ARBA" id="ARBA00022490"/>
    </source>
</evidence>
<name>A0A3P3XTW4_9SPIR</name>
<evidence type="ECO:0000256" key="5">
    <source>
        <dbReference type="ARBA" id="ARBA00022839"/>
    </source>
</evidence>
<dbReference type="GO" id="GO:0006308">
    <property type="term" value="P:DNA catabolic process"/>
    <property type="evidence" value="ECO:0007669"/>
    <property type="project" value="UniProtKB-UniRule"/>
</dbReference>
<dbReference type="PANTHER" id="PTHR34137">
    <property type="entry name" value="EXODEOXYRIBONUCLEASE 7 SMALL SUBUNIT"/>
    <property type="match status" value="1"/>
</dbReference>
<keyword evidence="5 6" id="KW-0269">Exonuclease</keyword>
<dbReference type="GO" id="GO:0005829">
    <property type="term" value="C:cytosol"/>
    <property type="evidence" value="ECO:0007669"/>
    <property type="project" value="TreeGrafter"/>
</dbReference>
<comment type="similarity">
    <text evidence="1 6">Belongs to the XseB family.</text>
</comment>
<keyword evidence="2 6" id="KW-0963">Cytoplasm</keyword>
<comment type="subunit">
    <text evidence="6">Heterooligomer composed of large and small subunits.</text>
</comment>
<keyword evidence="3 6" id="KW-0540">Nuclease</keyword>
<keyword evidence="7" id="KW-0175">Coiled coil</keyword>
<sequence length="92" mass="10385">MKDFEKKIARLEQVAEKMRDSDLPLEKSFSLFEEGVSLARELKGELDTLQGKVEILLNSLEEMGTEQSTSPRTADFETTEAEQQSGSEKESE</sequence>
<evidence type="ECO:0000256" key="4">
    <source>
        <dbReference type="ARBA" id="ARBA00022801"/>
    </source>
</evidence>
<dbReference type="AlphaFoldDB" id="A0A3P3XTW4"/>
<comment type="function">
    <text evidence="6">Bidirectionally degrades single-stranded DNA into large acid-insoluble oligonucleotides, which are then degraded further into small acid-soluble oligonucleotides.</text>
</comment>
<protein>
    <recommendedName>
        <fullName evidence="6">Exodeoxyribonuclease 7 small subunit</fullName>
        <ecNumber evidence="6">3.1.11.6</ecNumber>
    </recommendedName>
    <alternativeName>
        <fullName evidence="6">Exodeoxyribonuclease VII small subunit</fullName>
        <shortName evidence="6">Exonuclease VII small subunit</shortName>
    </alternativeName>
</protein>
<dbReference type="InterPro" id="IPR037004">
    <property type="entry name" value="Exonuc_VII_ssu_sf"/>
</dbReference>
<dbReference type="PANTHER" id="PTHR34137:SF1">
    <property type="entry name" value="EXODEOXYRIBONUCLEASE 7 SMALL SUBUNIT"/>
    <property type="match status" value="1"/>
</dbReference>
<dbReference type="GO" id="GO:0008855">
    <property type="term" value="F:exodeoxyribonuclease VII activity"/>
    <property type="evidence" value="ECO:0007669"/>
    <property type="project" value="UniProtKB-UniRule"/>
</dbReference>
<evidence type="ECO:0000313" key="9">
    <source>
        <dbReference type="EMBL" id="SLM19730.1"/>
    </source>
</evidence>
<evidence type="ECO:0000256" key="1">
    <source>
        <dbReference type="ARBA" id="ARBA00009998"/>
    </source>
</evidence>
<comment type="subcellular location">
    <subcellularLocation>
        <location evidence="6">Cytoplasm</location>
    </subcellularLocation>
</comment>
<dbReference type="InterPro" id="IPR003761">
    <property type="entry name" value="Exonuc_VII_S"/>
</dbReference>
<accession>A0A3P3XTW4</accession>
<feature type="coiled-coil region" evidence="7">
    <location>
        <begin position="1"/>
        <end position="59"/>
    </location>
</feature>
<evidence type="ECO:0000256" key="3">
    <source>
        <dbReference type="ARBA" id="ARBA00022722"/>
    </source>
</evidence>
<dbReference type="EMBL" id="FWDO01000007">
    <property type="protein sequence ID" value="SLM19730.1"/>
    <property type="molecule type" value="Genomic_DNA"/>
</dbReference>